<dbReference type="AlphaFoldDB" id="A0A8J7RRP8"/>
<dbReference type="InterPro" id="IPR032347">
    <property type="entry name" value="DUF4864"/>
</dbReference>
<dbReference type="Proteomes" id="UP000666240">
    <property type="component" value="Unassembled WGS sequence"/>
</dbReference>
<comment type="caution">
    <text evidence="2">The sequence shown here is derived from an EMBL/GenBank/DDBJ whole genome shotgun (WGS) entry which is preliminary data.</text>
</comment>
<gene>
    <name evidence="2" type="ORF">J5Y06_19440</name>
</gene>
<reference evidence="2" key="1">
    <citation type="submission" date="2021-03" db="EMBL/GenBank/DDBJ databases">
        <title>Genome sequencing and assembly of Tianweitania sediminis.</title>
        <authorList>
            <person name="Chhetri G."/>
        </authorList>
    </citation>
    <scope>NUCLEOTIDE SEQUENCE</scope>
    <source>
        <strain evidence="2">Z8</strain>
    </source>
</reference>
<evidence type="ECO:0000313" key="2">
    <source>
        <dbReference type="EMBL" id="MBP0440829.1"/>
    </source>
</evidence>
<name>A0A8J7RRP8_9HYPH</name>
<keyword evidence="3" id="KW-1185">Reference proteome</keyword>
<proteinExistence type="predicted"/>
<sequence length="140" mass="15232">MRRSAIPFAFFSLFMMPVGSAGAGEAEVAAAQAVIEQQMQAFRSDQDGVAYGFASPTLRRIYPTPEAFMAMVRNAYPMVHRPRNFAFGAAEDGGSEIKQTVMILGPDGKDYEALYTLQQQPDGSWLISSVNLRAANSLST</sequence>
<dbReference type="EMBL" id="JAGIYY010000009">
    <property type="protein sequence ID" value="MBP0440829.1"/>
    <property type="molecule type" value="Genomic_DNA"/>
</dbReference>
<keyword evidence="1" id="KW-0732">Signal</keyword>
<evidence type="ECO:0000313" key="3">
    <source>
        <dbReference type="Proteomes" id="UP000666240"/>
    </source>
</evidence>
<accession>A0A8J7RRP8</accession>
<feature type="chain" id="PRO_5035239724" evidence="1">
    <location>
        <begin position="24"/>
        <end position="140"/>
    </location>
</feature>
<feature type="signal peptide" evidence="1">
    <location>
        <begin position="1"/>
        <end position="23"/>
    </location>
</feature>
<evidence type="ECO:0000256" key="1">
    <source>
        <dbReference type="SAM" id="SignalP"/>
    </source>
</evidence>
<protein>
    <submittedName>
        <fullName evidence="2">DUF4864 domain-containing protein</fullName>
    </submittedName>
</protein>
<dbReference type="Pfam" id="PF16156">
    <property type="entry name" value="DUF4864"/>
    <property type="match status" value="1"/>
</dbReference>
<organism evidence="2 3">
    <name type="scientific">Tianweitania sediminis</name>
    <dbReference type="NCBI Taxonomy" id="1502156"/>
    <lineage>
        <taxon>Bacteria</taxon>
        <taxon>Pseudomonadati</taxon>
        <taxon>Pseudomonadota</taxon>
        <taxon>Alphaproteobacteria</taxon>
        <taxon>Hyphomicrobiales</taxon>
        <taxon>Phyllobacteriaceae</taxon>
        <taxon>Tianweitania</taxon>
    </lineage>
</organism>